<evidence type="ECO:0000256" key="6">
    <source>
        <dbReference type="ARBA" id="ARBA00048493"/>
    </source>
</evidence>
<dbReference type="InterPro" id="IPR029044">
    <property type="entry name" value="Nucleotide-diphossugar_trans"/>
</dbReference>
<dbReference type="PANTHER" id="PTHR11952">
    <property type="entry name" value="UDP- GLUCOSE PYROPHOSPHORYLASE"/>
    <property type="match status" value="1"/>
</dbReference>
<evidence type="ECO:0000313" key="8">
    <source>
        <dbReference type="Proteomes" id="UP001153712"/>
    </source>
</evidence>
<dbReference type="SMR" id="A0A9N9TP60"/>
<organism evidence="7 8">
    <name type="scientific">Phyllotreta striolata</name>
    <name type="common">Striped flea beetle</name>
    <name type="synonym">Crioceris striolata</name>
    <dbReference type="NCBI Taxonomy" id="444603"/>
    <lineage>
        <taxon>Eukaryota</taxon>
        <taxon>Metazoa</taxon>
        <taxon>Ecdysozoa</taxon>
        <taxon>Arthropoda</taxon>
        <taxon>Hexapoda</taxon>
        <taxon>Insecta</taxon>
        <taxon>Pterygota</taxon>
        <taxon>Neoptera</taxon>
        <taxon>Endopterygota</taxon>
        <taxon>Coleoptera</taxon>
        <taxon>Polyphaga</taxon>
        <taxon>Cucujiformia</taxon>
        <taxon>Chrysomeloidea</taxon>
        <taxon>Chrysomelidae</taxon>
        <taxon>Galerucinae</taxon>
        <taxon>Alticini</taxon>
        <taxon>Phyllotreta</taxon>
    </lineage>
</organism>
<sequence length="486" mass="55133">MSINNMDGTLVANKQQHLLKFWKDLSAKEQELFSSQLKTIDFEEALGAYQKAQSYSHEGIKKLDDHMKPVPSHKFEAELEISEETLEGYRNEGLKQISQGRVAVILLAGGQGTRLGVTYPKGMFPLDLPSGKTLFQIQAERIRRIQKIAEEKFGQFGKICWFIMTSSATHESTERYLEKHEYFGLDREDVHLFQQGVLPCFTFDGKIILDEKYSVALAPDGNGGIYKALRKNNMLDFMKRKGIKYVHVYSVDNILVKVADPCFIGYCVKKKADCGAKVIRKEHPNEALGVVCDVNGKFQVVEYSEITEKTAGLRDDDGLLVFRAGSICNHFFTTEFLDKAANSYEASLRPHIAKKKIPYIDERGCKVTPTSPNGIKIEKFIFDVFEFSENFVSWEVPRHVEFSPLKNCENSRVDCPSTCRNDLYRLHKEYVEQAGGIVSCEELEISPLLSYAGENLEGKVRGRVFNERTIILSDEENGLNGFHQSI</sequence>
<reference evidence="7" key="1">
    <citation type="submission" date="2022-01" db="EMBL/GenBank/DDBJ databases">
        <authorList>
            <person name="King R."/>
        </authorList>
    </citation>
    <scope>NUCLEOTIDE SEQUENCE</scope>
</reference>
<evidence type="ECO:0000256" key="5">
    <source>
        <dbReference type="ARBA" id="ARBA00022695"/>
    </source>
</evidence>
<dbReference type="FunFam" id="3.90.550.10:FF:000075">
    <property type="entry name" value="Probable UDP-N-acetylglucosamine pyrophosphorylase"/>
    <property type="match status" value="1"/>
</dbReference>
<dbReference type="CDD" id="cd04193">
    <property type="entry name" value="UDPGlcNAc_PPase"/>
    <property type="match status" value="1"/>
</dbReference>
<dbReference type="Gene3D" id="3.90.550.10">
    <property type="entry name" value="Spore Coat Polysaccharide Biosynthesis Protein SpsA, Chain A"/>
    <property type="match status" value="1"/>
</dbReference>
<comment type="similarity">
    <text evidence="2">Belongs to the UDPGP type 1 family.</text>
</comment>
<comment type="catalytic activity">
    <reaction evidence="6">
        <text>N-acetyl-alpha-D-glucosamine 1-phosphate + UTP + H(+) = UDP-N-acetyl-alpha-D-glucosamine + diphosphate</text>
        <dbReference type="Rhea" id="RHEA:13509"/>
        <dbReference type="ChEBI" id="CHEBI:15378"/>
        <dbReference type="ChEBI" id="CHEBI:33019"/>
        <dbReference type="ChEBI" id="CHEBI:46398"/>
        <dbReference type="ChEBI" id="CHEBI:57705"/>
        <dbReference type="ChEBI" id="CHEBI:57776"/>
        <dbReference type="EC" id="2.7.7.23"/>
    </reaction>
</comment>
<keyword evidence="4" id="KW-0808">Transferase</keyword>
<dbReference type="InterPro" id="IPR002618">
    <property type="entry name" value="UDPGP_fam"/>
</dbReference>
<evidence type="ECO:0000313" key="7">
    <source>
        <dbReference type="EMBL" id="CAG9860067.1"/>
    </source>
</evidence>
<protein>
    <recommendedName>
        <fullName evidence="3">UDP-N-acetylglucosamine diphosphorylase</fullName>
        <ecNumber evidence="3">2.7.7.23</ecNumber>
    </recommendedName>
</protein>
<name>A0A9N9TP60_PHYSR</name>
<gene>
    <name evidence="7" type="ORF">PHYEVI_LOCUS6424</name>
</gene>
<evidence type="ECO:0000256" key="2">
    <source>
        <dbReference type="ARBA" id="ARBA00010401"/>
    </source>
</evidence>
<dbReference type="AlphaFoldDB" id="A0A9N9TP60"/>
<keyword evidence="5" id="KW-0548">Nucleotidyltransferase</keyword>
<evidence type="ECO:0000256" key="1">
    <source>
        <dbReference type="ARBA" id="ARBA00005208"/>
    </source>
</evidence>
<dbReference type="PANTHER" id="PTHR11952:SF2">
    <property type="entry name" value="LD24639P"/>
    <property type="match status" value="1"/>
</dbReference>
<dbReference type="GO" id="GO:0006048">
    <property type="term" value="P:UDP-N-acetylglucosamine biosynthetic process"/>
    <property type="evidence" value="ECO:0007669"/>
    <property type="project" value="TreeGrafter"/>
</dbReference>
<dbReference type="OrthoDB" id="532420at2759"/>
<accession>A0A9N9TP60</accession>
<evidence type="ECO:0000256" key="4">
    <source>
        <dbReference type="ARBA" id="ARBA00022679"/>
    </source>
</evidence>
<evidence type="ECO:0000256" key="3">
    <source>
        <dbReference type="ARBA" id="ARBA00012457"/>
    </source>
</evidence>
<dbReference type="EMBL" id="OU900096">
    <property type="protein sequence ID" value="CAG9860067.1"/>
    <property type="molecule type" value="Genomic_DNA"/>
</dbReference>
<dbReference type="Proteomes" id="UP001153712">
    <property type="component" value="Chromosome 3"/>
</dbReference>
<comment type="pathway">
    <text evidence="1">Nucleotide-sugar biosynthesis; UDP-N-acetyl-alpha-D-glucosamine biosynthesis; UDP-N-acetyl-alpha-D-glucosamine from N-acetyl-alpha-D-glucosamine 1-phosphate: step 1/1.</text>
</comment>
<proteinExistence type="inferred from homology"/>
<keyword evidence="8" id="KW-1185">Reference proteome</keyword>
<dbReference type="Pfam" id="PF01704">
    <property type="entry name" value="UDPGP"/>
    <property type="match status" value="1"/>
</dbReference>
<dbReference type="EC" id="2.7.7.23" evidence="3"/>
<dbReference type="SUPFAM" id="SSF53448">
    <property type="entry name" value="Nucleotide-diphospho-sugar transferases"/>
    <property type="match status" value="1"/>
</dbReference>
<dbReference type="InterPro" id="IPR039741">
    <property type="entry name" value="UDP-sugar_pyrophosphorylase"/>
</dbReference>
<dbReference type="GO" id="GO:0003977">
    <property type="term" value="F:UDP-N-acetylglucosamine diphosphorylase activity"/>
    <property type="evidence" value="ECO:0007669"/>
    <property type="project" value="UniProtKB-EC"/>
</dbReference>